<dbReference type="AlphaFoldDB" id="A0A2T0RT99"/>
<keyword evidence="6" id="KW-0282">Flagellum</keyword>
<dbReference type="CDD" id="cd11614">
    <property type="entry name" value="SAF_CpaB_FlgA_like"/>
    <property type="match status" value="1"/>
</dbReference>
<keyword evidence="6" id="KW-0969">Cilium</keyword>
<accession>A0A2T0RT99</accession>
<dbReference type="RefSeq" id="WP_106204761.1">
    <property type="nucleotide sequence ID" value="NZ_PVTD01000003.1"/>
</dbReference>
<keyword evidence="4" id="KW-1005">Bacterial flagellum biogenesis</keyword>
<feature type="chain" id="PRO_5015370776" description="Flagella basal body P-ring formation protein FlgA" evidence="4">
    <location>
        <begin position="23"/>
        <end position="145"/>
    </location>
</feature>
<dbReference type="InterPro" id="IPR013974">
    <property type="entry name" value="SAF"/>
</dbReference>
<evidence type="ECO:0000256" key="3">
    <source>
        <dbReference type="ARBA" id="ARBA00022764"/>
    </source>
</evidence>
<dbReference type="Pfam" id="PF13144">
    <property type="entry name" value="ChapFlgA"/>
    <property type="match status" value="1"/>
</dbReference>
<dbReference type="InterPro" id="IPR017585">
    <property type="entry name" value="SAF_FlgA"/>
</dbReference>
<dbReference type="Gene3D" id="2.30.30.760">
    <property type="match status" value="1"/>
</dbReference>
<evidence type="ECO:0000256" key="1">
    <source>
        <dbReference type="ARBA" id="ARBA00004418"/>
    </source>
</evidence>
<comment type="similarity">
    <text evidence="4">Belongs to the FlgA family.</text>
</comment>
<dbReference type="SMART" id="SM00858">
    <property type="entry name" value="SAF"/>
    <property type="match status" value="1"/>
</dbReference>
<dbReference type="PANTHER" id="PTHR36307">
    <property type="entry name" value="FLAGELLA BASAL BODY P-RING FORMATION PROTEIN FLGA"/>
    <property type="match status" value="1"/>
</dbReference>
<dbReference type="NCBIfam" id="TIGR03170">
    <property type="entry name" value="flgA_cterm"/>
    <property type="match status" value="1"/>
</dbReference>
<dbReference type="PANTHER" id="PTHR36307:SF1">
    <property type="entry name" value="FLAGELLA BASAL BODY P-RING FORMATION PROTEIN FLGA"/>
    <property type="match status" value="1"/>
</dbReference>
<sequence length="145" mass="15179">MNAYASLLIVAAGLASAPLADAETLIANRTIRSRTVIDAADLIVTQTETPGALERIEDAAGMEAKVVLYAGRPVRADDLQRPAVIERNQIVSLVYHGAGLSIATDGRSLARAAMGDLVRVMNLSSRTTVTGTVDAPGRVVVKNTP</sequence>
<dbReference type="OrthoDB" id="7619725at2"/>
<comment type="function">
    <text evidence="4">Involved in the assembly process of the P-ring formation. It may associate with FlgF on the rod constituting a structure essential for the P-ring assembly or may act as a modulator protein for the P-ring assembly.</text>
</comment>
<name>A0A2T0RT99_9RHOB</name>
<reference evidence="6 7" key="1">
    <citation type="submission" date="2018-03" db="EMBL/GenBank/DDBJ databases">
        <title>Genomic Encyclopedia of Archaeal and Bacterial Type Strains, Phase II (KMG-II): from individual species to whole genera.</title>
        <authorList>
            <person name="Goeker M."/>
        </authorList>
    </citation>
    <scope>NUCLEOTIDE SEQUENCE [LARGE SCALE GENOMIC DNA]</scope>
    <source>
        <strain evidence="6 7">DSM 29328</strain>
    </source>
</reference>
<proteinExistence type="inferred from homology"/>
<evidence type="ECO:0000313" key="6">
    <source>
        <dbReference type="EMBL" id="PRY24391.1"/>
    </source>
</evidence>
<comment type="caution">
    <text evidence="6">The sequence shown here is derived from an EMBL/GenBank/DDBJ whole genome shotgun (WGS) entry which is preliminary data.</text>
</comment>
<dbReference type="EMBL" id="PVTD01000003">
    <property type="protein sequence ID" value="PRY24391.1"/>
    <property type="molecule type" value="Genomic_DNA"/>
</dbReference>
<keyword evidence="3 4" id="KW-0574">Periplasm</keyword>
<feature type="domain" description="SAF" evidence="5">
    <location>
        <begin position="22"/>
        <end position="80"/>
    </location>
</feature>
<organism evidence="6 7">
    <name type="scientific">Aliiruegeria haliotis</name>
    <dbReference type="NCBI Taxonomy" id="1280846"/>
    <lineage>
        <taxon>Bacteria</taxon>
        <taxon>Pseudomonadati</taxon>
        <taxon>Pseudomonadota</taxon>
        <taxon>Alphaproteobacteria</taxon>
        <taxon>Rhodobacterales</taxon>
        <taxon>Roseobacteraceae</taxon>
        <taxon>Aliiruegeria</taxon>
    </lineage>
</organism>
<dbReference type="Proteomes" id="UP000239480">
    <property type="component" value="Unassembled WGS sequence"/>
</dbReference>
<dbReference type="Gene3D" id="3.90.1210.10">
    <property type="entry name" value="Antifreeze-like/N-acetylneuraminic acid synthase C-terminal domain"/>
    <property type="match status" value="1"/>
</dbReference>
<evidence type="ECO:0000313" key="7">
    <source>
        <dbReference type="Proteomes" id="UP000239480"/>
    </source>
</evidence>
<keyword evidence="6" id="KW-0966">Cell projection</keyword>
<evidence type="ECO:0000256" key="4">
    <source>
        <dbReference type="RuleBase" id="RU362063"/>
    </source>
</evidence>
<keyword evidence="7" id="KW-1185">Reference proteome</keyword>
<evidence type="ECO:0000259" key="5">
    <source>
        <dbReference type="SMART" id="SM00858"/>
    </source>
</evidence>
<dbReference type="GO" id="GO:0042597">
    <property type="term" value="C:periplasmic space"/>
    <property type="evidence" value="ECO:0007669"/>
    <property type="project" value="UniProtKB-SubCell"/>
</dbReference>
<dbReference type="GO" id="GO:0044780">
    <property type="term" value="P:bacterial-type flagellum assembly"/>
    <property type="evidence" value="ECO:0007669"/>
    <property type="project" value="InterPro"/>
</dbReference>
<evidence type="ECO:0000256" key="2">
    <source>
        <dbReference type="ARBA" id="ARBA00022729"/>
    </source>
</evidence>
<protein>
    <recommendedName>
        <fullName evidence="4">Flagella basal body P-ring formation protein FlgA</fullName>
    </recommendedName>
</protein>
<comment type="subcellular location">
    <subcellularLocation>
        <location evidence="1 4">Periplasm</location>
    </subcellularLocation>
</comment>
<dbReference type="InterPro" id="IPR039246">
    <property type="entry name" value="Flagellar_FlgA"/>
</dbReference>
<feature type="signal peptide" evidence="4">
    <location>
        <begin position="1"/>
        <end position="22"/>
    </location>
</feature>
<gene>
    <name evidence="6" type="ORF">CLV78_103257</name>
</gene>
<keyword evidence="2 4" id="KW-0732">Signal</keyword>